<accession>A0A2U2PGH2</accession>
<gene>
    <name evidence="7" type="ORF">DDR33_12530</name>
</gene>
<dbReference type="InterPro" id="IPR008949">
    <property type="entry name" value="Isoprenoid_synthase_dom_sf"/>
</dbReference>
<evidence type="ECO:0000256" key="1">
    <source>
        <dbReference type="ARBA" id="ARBA00001946"/>
    </source>
</evidence>
<keyword evidence="5" id="KW-0460">Magnesium</keyword>
<evidence type="ECO:0000256" key="5">
    <source>
        <dbReference type="ARBA" id="ARBA00022842"/>
    </source>
</evidence>
<dbReference type="SFLD" id="SFLDS00005">
    <property type="entry name" value="Isoprenoid_Synthase_Type_I"/>
    <property type="match status" value="1"/>
</dbReference>
<keyword evidence="3 6" id="KW-0808">Transferase</keyword>
<evidence type="ECO:0000256" key="3">
    <source>
        <dbReference type="ARBA" id="ARBA00022679"/>
    </source>
</evidence>
<sequence>MYTPEQLQDLINKEIAEKHYPLSPSELYDPIQYIMSLGGKRMRPALVLMACDLFEGSVIKALQPALGIEMFHNFTLMHDDIMDRAPLRRGRQTVHTKWNENVAILSGDVMLVEAYKLITLVDDTILRKVLDIFSETASGVCEGQQTDMNFEVSDSVTIPDYIEMIRLKTAVLLGCSLKIGALIGNADDQFSSYLYKFGENLGIAFQLQDDILDIYGDPEKFGKQVGGDIISNKKTFLLIKALEIAEGLDAEELHYWLNSEDPETEAKIKSVTDIYNRLGVRQLAEKEMSHFAEQALSHLEKINVPSERKLVLRGFADQLLIREN</sequence>
<dbReference type="CDD" id="cd00685">
    <property type="entry name" value="Trans_IPPS_HT"/>
    <property type="match status" value="1"/>
</dbReference>
<dbReference type="SUPFAM" id="SSF48576">
    <property type="entry name" value="Terpenoid synthases"/>
    <property type="match status" value="1"/>
</dbReference>
<keyword evidence="4" id="KW-0479">Metal-binding</keyword>
<dbReference type="RefSeq" id="WP_109416131.1">
    <property type="nucleotide sequence ID" value="NZ_QEAS01000009.1"/>
</dbReference>
<dbReference type="Gene3D" id="1.10.600.10">
    <property type="entry name" value="Farnesyl Diphosphate Synthase"/>
    <property type="match status" value="1"/>
</dbReference>
<dbReference type="SFLD" id="SFLDG01017">
    <property type="entry name" value="Polyprenyl_Transferase_Like"/>
    <property type="match status" value="1"/>
</dbReference>
<dbReference type="EMBL" id="QEAS01000009">
    <property type="protein sequence ID" value="PWG80424.1"/>
    <property type="molecule type" value="Genomic_DNA"/>
</dbReference>
<evidence type="ECO:0000313" key="8">
    <source>
        <dbReference type="Proteomes" id="UP000245647"/>
    </source>
</evidence>
<comment type="caution">
    <text evidence="7">The sequence shown here is derived from an EMBL/GenBank/DDBJ whole genome shotgun (WGS) entry which is preliminary data.</text>
</comment>
<evidence type="ECO:0000256" key="2">
    <source>
        <dbReference type="ARBA" id="ARBA00006706"/>
    </source>
</evidence>
<evidence type="ECO:0000256" key="4">
    <source>
        <dbReference type="ARBA" id="ARBA00022723"/>
    </source>
</evidence>
<comment type="similarity">
    <text evidence="2 6">Belongs to the FPP/GGPP synthase family.</text>
</comment>
<dbReference type="PANTHER" id="PTHR12001">
    <property type="entry name" value="GERANYLGERANYL PYROPHOSPHATE SYNTHASE"/>
    <property type="match status" value="1"/>
</dbReference>
<name>A0A2U2PGH2_9SPHI</name>
<dbReference type="InterPro" id="IPR000092">
    <property type="entry name" value="Polyprenyl_synt"/>
</dbReference>
<dbReference type="Pfam" id="PF00348">
    <property type="entry name" value="polyprenyl_synt"/>
    <property type="match status" value="1"/>
</dbReference>
<comment type="cofactor">
    <cofactor evidence="1">
        <name>Mg(2+)</name>
        <dbReference type="ChEBI" id="CHEBI:18420"/>
    </cofactor>
</comment>
<dbReference type="PROSITE" id="PS00723">
    <property type="entry name" value="POLYPRENYL_SYNTHASE_1"/>
    <property type="match status" value="1"/>
</dbReference>
<keyword evidence="8" id="KW-1185">Reference proteome</keyword>
<dbReference type="AlphaFoldDB" id="A0A2U2PGH2"/>
<organism evidence="7 8">
    <name type="scientific">Pararcticibacter amylolyticus</name>
    <dbReference type="NCBI Taxonomy" id="2173175"/>
    <lineage>
        <taxon>Bacteria</taxon>
        <taxon>Pseudomonadati</taxon>
        <taxon>Bacteroidota</taxon>
        <taxon>Sphingobacteriia</taxon>
        <taxon>Sphingobacteriales</taxon>
        <taxon>Sphingobacteriaceae</taxon>
        <taxon>Pararcticibacter</taxon>
    </lineage>
</organism>
<dbReference type="PROSITE" id="PS00444">
    <property type="entry name" value="POLYPRENYL_SYNTHASE_2"/>
    <property type="match status" value="1"/>
</dbReference>
<reference evidence="7 8" key="1">
    <citation type="submission" date="2018-04" db="EMBL/GenBank/DDBJ databases">
        <title>Pedobacter chongqingensis sp. nov., isolated from a rottenly hemp rope.</title>
        <authorList>
            <person name="Cai Y."/>
        </authorList>
    </citation>
    <scope>NUCLEOTIDE SEQUENCE [LARGE SCALE GENOMIC DNA]</scope>
    <source>
        <strain evidence="7 8">FJ4-8</strain>
    </source>
</reference>
<dbReference type="InterPro" id="IPR033749">
    <property type="entry name" value="Polyprenyl_synt_CS"/>
</dbReference>
<dbReference type="Proteomes" id="UP000245647">
    <property type="component" value="Unassembled WGS sequence"/>
</dbReference>
<evidence type="ECO:0000256" key="6">
    <source>
        <dbReference type="RuleBase" id="RU004466"/>
    </source>
</evidence>
<evidence type="ECO:0000313" key="7">
    <source>
        <dbReference type="EMBL" id="PWG80424.1"/>
    </source>
</evidence>
<dbReference type="PANTHER" id="PTHR12001:SF85">
    <property type="entry name" value="SHORT CHAIN ISOPRENYL DIPHOSPHATE SYNTHASE"/>
    <property type="match status" value="1"/>
</dbReference>
<dbReference type="OrthoDB" id="9805316at2"/>
<proteinExistence type="inferred from homology"/>
<dbReference type="GO" id="GO:0008299">
    <property type="term" value="P:isoprenoid biosynthetic process"/>
    <property type="evidence" value="ECO:0007669"/>
    <property type="project" value="InterPro"/>
</dbReference>
<dbReference type="GO" id="GO:0004659">
    <property type="term" value="F:prenyltransferase activity"/>
    <property type="evidence" value="ECO:0007669"/>
    <property type="project" value="InterPro"/>
</dbReference>
<protein>
    <submittedName>
        <fullName evidence="7">Isoprenyl synthetase</fullName>
    </submittedName>
</protein>
<dbReference type="GO" id="GO:0046872">
    <property type="term" value="F:metal ion binding"/>
    <property type="evidence" value="ECO:0007669"/>
    <property type="project" value="UniProtKB-KW"/>
</dbReference>